<proteinExistence type="predicted"/>
<name>A0A3P7IMU2_STRVU</name>
<dbReference type="Proteomes" id="UP000270094">
    <property type="component" value="Unassembled WGS sequence"/>
</dbReference>
<accession>A0A3P7IMU2</accession>
<gene>
    <name evidence="1" type="ORF">SVUK_LOCUS1902</name>
</gene>
<evidence type="ECO:0000313" key="2">
    <source>
        <dbReference type="Proteomes" id="UP000270094"/>
    </source>
</evidence>
<protein>
    <submittedName>
        <fullName evidence="1">Uncharacterized protein</fullName>
    </submittedName>
</protein>
<sequence length="91" mass="10102">MQSTDFLNAPNEWPAMLARSISKQSLKSNHDEVAAVNNAQEDEVFAAAPKTEHGLEQQEVPLVQLNKRTRTGSNSVRFFCAVISPSKYLVN</sequence>
<keyword evidence="2" id="KW-1185">Reference proteome</keyword>
<evidence type="ECO:0000313" key="1">
    <source>
        <dbReference type="EMBL" id="VDM66904.1"/>
    </source>
</evidence>
<dbReference type="EMBL" id="UYYB01004037">
    <property type="protein sequence ID" value="VDM66904.1"/>
    <property type="molecule type" value="Genomic_DNA"/>
</dbReference>
<dbReference type="AlphaFoldDB" id="A0A3P7IMU2"/>
<reference evidence="1 2" key="1">
    <citation type="submission" date="2018-11" db="EMBL/GenBank/DDBJ databases">
        <authorList>
            <consortium name="Pathogen Informatics"/>
        </authorList>
    </citation>
    <scope>NUCLEOTIDE SEQUENCE [LARGE SCALE GENOMIC DNA]</scope>
</reference>
<organism evidence="1 2">
    <name type="scientific">Strongylus vulgaris</name>
    <name type="common">Blood worm</name>
    <dbReference type="NCBI Taxonomy" id="40348"/>
    <lineage>
        <taxon>Eukaryota</taxon>
        <taxon>Metazoa</taxon>
        <taxon>Ecdysozoa</taxon>
        <taxon>Nematoda</taxon>
        <taxon>Chromadorea</taxon>
        <taxon>Rhabditida</taxon>
        <taxon>Rhabditina</taxon>
        <taxon>Rhabditomorpha</taxon>
        <taxon>Strongyloidea</taxon>
        <taxon>Strongylidae</taxon>
        <taxon>Strongylus</taxon>
    </lineage>
</organism>